<feature type="repeat" description="WD" evidence="3">
    <location>
        <begin position="40"/>
        <end position="81"/>
    </location>
</feature>
<dbReference type="Proteomes" id="UP000076442">
    <property type="component" value="Unassembled WGS sequence"/>
</dbReference>
<dbReference type="Pfam" id="PF00400">
    <property type="entry name" value="WD40"/>
    <property type="match status" value="6"/>
</dbReference>
<name>A0AAP1ECZ3_BACIU</name>
<accession>A0AAP1ECZ3</accession>
<dbReference type="CDD" id="cd00200">
    <property type="entry name" value="WD40"/>
    <property type="match status" value="1"/>
</dbReference>
<evidence type="ECO:0000256" key="2">
    <source>
        <dbReference type="ARBA" id="ARBA00022737"/>
    </source>
</evidence>
<comment type="caution">
    <text evidence="4">The sequence shown here is derived from an EMBL/GenBank/DDBJ whole genome shotgun (WGS) entry which is preliminary data.</text>
</comment>
<dbReference type="InterPro" id="IPR036322">
    <property type="entry name" value="WD40_repeat_dom_sf"/>
</dbReference>
<evidence type="ECO:0000256" key="3">
    <source>
        <dbReference type="PROSITE-ProRule" id="PRU00221"/>
    </source>
</evidence>
<evidence type="ECO:0000256" key="1">
    <source>
        <dbReference type="ARBA" id="ARBA00022574"/>
    </source>
</evidence>
<feature type="repeat" description="WD" evidence="3">
    <location>
        <begin position="208"/>
        <end position="240"/>
    </location>
</feature>
<keyword evidence="2" id="KW-0677">Repeat</keyword>
<dbReference type="AlphaFoldDB" id="A0AAP1ECZ3"/>
<dbReference type="InterPro" id="IPR001680">
    <property type="entry name" value="WD40_rpt"/>
</dbReference>
<sequence length="588" mass="65904">MHTGPIRAIVIDQTGKYAYTGGYDKRVYKWDLKTGSSYLLTQHDHLVGGLSISNNGRYLLTGSSDYTMKLIDTKSELVIRTFLGHTDDIEYAIFTENDQYIISTSLQHDGRVLVWNVETGSIIRKFNEHKSSVKSVWTINNKVFSCDNNGNVLVWDFNTGEMIDNIGPYDCDIDTINGDLNRSILLIGLDNGDIDIYDANEHTKIKTLRGHKIGVKTIEVSPSGNYLLTAAYDHQIFIWDRDFNKVASLPQYQYQWEVGFAFSPDEKNVYGCTFGYKFCEWELENNQLIDNKIKCATPSINDIAVSENGDIATASDDGVFRLNGREILSVNKVLNNAVGITNDGSIIAWGDHKGCLHLVNAEQETIIKSFDFSSGPLNSIVYDRENHSFFIGSYSGDVFELNLWEFKIVDKFRAHNGAIKGMVVERDFIATGSSGGGVHIFNRKNISEHISLVGSSFVINDLSYNEKTNLLATVSRDRIVRIYDATNGILKDLHSLHNYSVKTVCFNSSGVLFAGDYWGYASIWDLDSDSKKILKVASNGISFMEKFGDEILAGSYDGGIYSINQSGENSESLRLFDQTEKINIFNEK</sequence>
<dbReference type="Gene3D" id="2.130.10.10">
    <property type="entry name" value="YVTN repeat-like/Quinoprotein amine dehydrogenase"/>
    <property type="match status" value="4"/>
</dbReference>
<dbReference type="InterPro" id="IPR015943">
    <property type="entry name" value="WD40/YVTN_repeat-like_dom_sf"/>
</dbReference>
<evidence type="ECO:0008006" key="6">
    <source>
        <dbReference type="Google" id="ProtNLM"/>
    </source>
</evidence>
<dbReference type="PANTHER" id="PTHR19848:SF8">
    <property type="entry name" value="F-BOX AND WD REPEAT DOMAIN CONTAINING 7"/>
    <property type="match status" value="1"/>
</dbReference>
<keyword evidence="1 3" id="KW-0853">WD repeat</keyword>
<feature type="repeat" description="WD" evidence="3">
    <location>
        <begin position="1"/>
        <end position="40"/>
    </location>
</feature>
<dbReference type="PROSITE" id="PS50082">
    <property type="entry name" value="WD_REPEATS_2"/>
    <property type="match status" value="3"/>
</dbReference>
<dbReference type="SUPFAM" id="SSF50978">
    <property type="entry name" value="WD40 repeat-like"/>
    <property type="match status" value="2"/>
</dbReference>
<dbReference type="PANTHER" id="PTHR19848">
    <property type="entry name" value="WD40 REPEAT PROTEIN"/>
    <property type="match status" value="1"/>
</dbReference>
<evidence type="ECO:0000313" key="5">
    <source>
        <dbReference type="Proteomes" id="UP000076442"/>
    </source>
</evidence>
<evidence type="ECO:0000313" key="4">
    <source>
        <dbReference type="EMBL" id="KZD94071.1"/>
    </source>
</evidence>
<reference evidence="4 5" key="1">
    <citation type="submission" date="2015-09" db="EMBL/GenBank/DDBJ databases">
        <title>Spore heat resistance.</title>
        <authorList>
            <person name="Boekhorst J."/>
            <person name="Berendsen E.M."/>
            <person name="Wells-Bennik M.H."/>
            <person name="Kuipers O.P."/>
        </authorList>
    </citation>
    <scope>NUCLEOTIDE SEQUENCE [LARGE SCALE GENOMIC DNA]</scope>
    <source>
        <strain evidence="4 5">B4122</strain>
    </source>
</reference>
<protein>
    <recommendedName>
        <fullName evidence="6">WD40 repeat domain-containing protein</fullName>
    </recommendedName>
</protein>
<dbReference type="EMBL" id="LJZV01000003">
    <property type="protein sequence ID" value="KZD94071.1"/>
    <property type="molecule type" value="Genomic_DNA"/>
</dbReference>
<proteinExistence type="predicted"/>
<dbReference type="SMART" id="SM00320">
    <property type="entry name" value="WD40"/>
    <property type="match status" value="10"/>
</dbReference>
<dbReference type="PROSITE" id="PS50294">
    <property type="entry name" value="WD_REPEATS_REGION"/>
    <property type="match status" value="2"/>
</dbReference>
<dbReference type="RefSeq" id="WP_042977019.1">
    <property type="nucleotide sequence ID" value="NZ_JXHR01000028.1"/>
</dbReference>
<gene>
    <name evidence="4" type="ORF">B4122_0767</name>
</gene>
<organism evidence="4 5">
    <name type="scientific">Bacillus subtilis</name>
    <dbReference type="NCBI Taxonomy" id="1423"/>
    <lineage>
        <taxon>Bacteria</taxon>
        <taxon>Bacillati</taxon>
        <taxon>Bacillota</taxon>
        <taxon>Bacilli</taxon>
        <taxon>Bacillales</taxon>
        <taxon>Bacillaceae</taxon>
        <taxon>Bacillus</taxon>
    </lineage>
</organism>